<organism evidence="1">
    <name type="scientific">Rhizophora mucronata</name>
    <name type="common">Asiatic mangrove</name>
    <dbReference type="NCBI Taxonomy" id="61149"/>
    <lineage>
        <taxon>Eukaryota</taxon>
        <taxon>Viridiplantae</taxon>
        <taxon>Streptophyta</taxon>
        <taxon>Embryophyta</taxon>
        <taxon>Tracheophyta</taxon>
        <taxon>Spermatophyta</taxon>
        <taxon>Magnoliopsida</taxon>
        <taxon>eudicotyledons</taxon>
        <taxon>Gunneridae</taxon>
        <taxon>Pentapetalae</taxon>
        <taxon>rosids</taxon>
        <taxon>fabids</taxon>
        <taxon>Malpighiales</taxon>
        <taxon>Rhizophoraceae</taxon>
        <taxon>Rhizophora</taxon>
    </lineage>
</organism>
<proteinExistence type="predicted"/>
<dbReference type="EMBL" id="GGEC01017133">
    <property type="protein sequence ID" value="MBW97616.1"/>
    <property type="molecule type" value="Transcribed_RNA"/>
</dbReference>
<dbReference type="AlphaFoldDB" id="A0A2P2JVW4"/>
<sequence length="24" mass="2570">MLPILTAPFVPSLPLCAQLTAIFI</sequence>
<accession>A0A2P2JVW4</accession>
<protein>
    <submittedName>
        <fullName evidence="1">Uncharacterized protein</fullName>
    </submittedName>
</protein>
<name>A0A2P2JVW4_RHIMU</name>
<reference evidence="1" key="1">
    <citation type="submission" date="2018-02" db="EMBL/GenBank/DDBJ databases">
        <title>Rhizophora mucronata_Transcriptome.</title>
        <authorList>
            <person name="Meera S.P."/>
            <person name="Sreeshan A."/>
            <person name="Augustine A."/>
        </authorList>
    </citation>
    <scope>NUCLEOTIDE SEQUENCE</scope>
    <source>
        <tissue evidence="1">Leaf</tissue>
    </source>
</reference>
<evidence type="ECO:0000313" key="1">
    <source>
        <dbReference type="EMBL" id="MBW97616.1"/>
    </source>
</evidence>